<evidence type="ECO:0000313" key="3">
    <source>
        <dbReference type="Proteomes" id="UP000307440"/>
    </source>
</evidence>
<evidence type="ECO:0000256" key="1">
    <source>
        <dbReference type="SAM" id="MobiDB-lite"/>
    </source>
</evidence>
<evidence type="ECO:0000313" key="2">
    <source>
        <dbReference type="EMBL" id="TFK17972.1"/>
    </source>
</evidence>
<sequence length="106" mass="11556">MSDPDVESHTQHAINGAPMSDQPGHGIPSVAVDWTTASSRDSVFADKALLKAIITKLKDNRDQLLKLSLVSHTFKGPALDCLWEKLDSYVPLFKLVSDLLEIGSVL</sequence>
<accession>A0A5C3KDN9</accession>
<feature type="compositionally biased region" description="Basic and acidic residues" evidence="1">
    <location>
        <begin position="1"/>
        <end position="10"/>
    </location>
</feature>
<proteinExistence type="predicted"/>
<organism evidence="2 3">
    <name type="scientific">Coprinopsis marcescibilis</name>
    <name type="common">Agaric fungus</name>
    <name type="synonym">Psathyrella marcescibilis</name>
    <dbReference type="NCBI Taxonomy" id="230819"/>
    <lineage>
        <taxon>Eukaryota</taxon>
        <taxon>Fungi</taxon>
        <taxon>Dikarya</taxon>
        <taxon>Basidiomycota</taxon>
        <taxon>Agaricomycotina</taxon>
        <taxon>Agaricomycetes</taxon>
        <taxon>Agaricomycetidae</taxon>
        <taxon>Agaricales</taxon>
        <taxon>Agaricineae</taxon>
        <taxon>Psathyrellaceae</taxon>
        <taxon>Coprinopsis</taxon>
    </lineage>
</organism>
<dbReference type="Proteomes" id="UP000307440">
    <property type="component" value="Unassembled WGS sequence"/>
</dbReference>
<protein>
    <submittedName>
        <fullName evidence="2">Uncharacterized protein</fullName>
    </submittedName>
</protein>
<keyword evidence="3" id="KW-1185">Reference proteome</keyword>
<name>A0A5C3KDN9_COPMA</name>
<dbReference type="EMBL" id="ML210444">
    <property type="protein sequence ID" value="TFK17972.1"/>
    <property type="molecule type" value="Genomic_DNA"/>
</dbReference>
<feature type="non-terminal residue" evidence="2">
    <location>
        <position position="106"/>
    </location>
</feature>
<gene>
    <name evidence="2" type="ORF">FA15DRAFT_281069</name>
</gene>
<feature type="region of interest" description="Disordered" evidence="1">
    <location>
        <begin position="1"/>
        <end position="26"/>
    </location>
</feature>
<dbReference type="AlphaFoldDB" id="A0A5C3KDN9"/>
<dbReference type="OrthoDB" id="3067012at2759"/>
<reference evidence="2 3" key="1">
    <citation type="journal article" date="2019" name="Nat. Ecol. Evol.">
        <title>Megaphylogeny resolves global patterns of mushroom evolution.</title>
        <authorList>
            <person name="Varga T."/>
            <person name="Krizsan K."/>
            <person name="Foldi C."/>
            <person name="Dima B."/>
            <person name="Sanchez-Garcia M."/>
            <person name="Sanchez-Ramirez S."/>
            <person name="Szollosi G.J."/>
            <person name="Szarkandi J.G."/>
            <person name="Papp V."/>
            <person name="Albert L."/>
            <person name="Andreopoulos W."/>
            <person name="Angelini C."/>
            <person name="Antonin V."/>
            <person name="Barry K.W."/>
            <person name="Bougher N.L."/>
            <person name="Buchanan P."/>
            <person name="Buyck B."/>
            <person name="Bense V."/>
            <person name="Catcheside P."/>
            <person name="Chovatia M."/>
            <person name="Cooper J."/>
            <person name="Damon W."/>
            <person name="Desjardin D."/>
            <person name="Finy P."/>
            <person name="Geml J."/>
            <person name="Haridas S."/>
            <person name="Hughes K."/>
            <person name="Justo A."/>
            <person name="Karasinski D."/>
            <person name="Kautmanova I."/>
            <person name="Kiss B."/>
            <person name="Kocsube S."/>
            <person name="Kotiranta H."/>
            <person name="LaButti K.M."/>
            <person name="Lechner B.E."/>
            <person name="Liimatainen K."/>
            <person name="Lipzen A."/>
            <person name="Lukacs Z."/>
            <person name="Mihaltcheva S."/>
            <person name="Morgado L.N."/>
            <person name="Niskanen T."/>
            <person name="Noordeloos M.E."/>
            <person name="Ohm R.A."/>
            <person name="Ortiz-Santana B."/>
            <person name="Ovrebo C."/>
            <person name="Racz N."/>
            <person name="Riley R."/>
            <person name="Savchenko A."/>
            <person name="Shiryaev A."/>
            <person name="Soop K."/>
            <person name="Spirin V."/>
            <person name="Szebenyi C."/>
            <person name="Tomsovsky M."/>
            <person name="Tulloss R.E."/>
            <person name="Uehling J."/>
            <person name="Grigoriev I.V."/>
            <person name="Vagvolgyi C."/>
            <person name="Papp T."/>
            <person name="Martin F.M."/>
            <person name="Miettinen O."/>
            <person name="Hibbett D.S."/>
            <person name="Nagy L.G."/>
        </authorList>
    </citation>
    <scope>NUCLEOTIDE SEQUENCE [LARGE SCALE GENOMIC DNA]</scope>
    <source>
        <strain evidence="2 3">CBS 121175</strain>
    </source>
</reference>